<comment type="caution">
    <text evidence="1">The sequence shown here is derived from an EMBL/GenBank/DDBJ whole genome shotgun (WGS) entry which is preliminary data.</text>
</comment>
<dbReference type="STRING" id="1802117.A3J54_03135"/>
<reference evidence="1 2" key="1">
    <citation type="journal article" date="2016" name="Nat. Commun.">
        <title>Thousands of microbial genomes shed light on interconnected biogeochemical processes in an aquifer system.</title>
        <authorList>
            <person name="Anantharaman K."/>
            <person name="Brown C.T."/>
            <person name="Hug L.A."/>
            <person name="Sharon I."/>
            <person name="Castelle C.J."/>
            <person name="Probst A.J."/>
            <person name="Thomas B.C."/>
            <person name="Singh A."/>
            <person name="Wilkins M.J."/>
            <person name="Karaoz U."/>
            <person name="Brodie E.L."/>
            <person name="Williams K.H."/>
            <person name="Hubbard S.S."/>
            <person name="Banfield J.F."/>
        </authorList>
    </citation>
    <scope>NUCLEOTIDE SEQUENCE [LARGE SCALE GENOMIC DNA]</scope>
</reference>
<evidence type="ECO:0000313" key="1">
    <source>
        <dbReference type="EMBL" id="OGZ45011.1"/>
    </source>
</evidence>
<name>A0A1G2G513_9BACT</name>
<accession>A0A1G2G513</accession>
<protein>
    <submittedName>
        <fullName evidence="1">Uncharacterized protein</fullName>
    </submittedName>
</protein>
<dbReference type="Proteomes" id="UP000176576">
    <property type="component" value="Unassembled WGS sequence"/>
</dbReference>
<dbReference type="AlphaFoldDB" id="A0A1G2G513"/>
<dbReference type="EMBL" id="MHNN01000025">
    <property type="protein sequence ID" value="OGZ45011.1"/>
    <property type="molecule type" value="Genomic_DNA"/>
</dbReference>
<gene>
    <name evidence="1" type="ORF">A3J54_03135</name>
</gene>
<sequence length="85" mass="9295">MKKLILKFLTNIKTTRNGSSCVVDPTGLAPVSPCGNSGMLHIYTTGPGPHLYSKTEKALFQGLSLCHTGLSVMFMDIRCCYKRSK</sequence>
<organism evidence="1 2">
    <name type="scientific">Candidatus Ryanbacteria bacterium RIFCSPHIGHO2_02_FULL_45_13b</name>
    <dbReference type="NCBI Taxonomy" id="1802117"/>
    <lineage>
        <taxon>Bacteria</taxon>
        <taxon>Candidatus Ryaniibacteriota</taxon>
    </lineage>
</organism>
<evidence type="ECO:0000313" key="2">
    <source>
        <dbReference type="Proteomes" id="UP000176576"/>
    </source>
</evidence>
<proteinExistence type="predicted"/>